<feature type="domain" description="RNA polymerase sigma-70 region 2" evidence="7">
    <location>
        <begin position="22"/>
        <end position="90"/>
    </location>
</feature>
<dbReference type="PANTHER" id="PTHR43133:SF8">
    <property type="entry name" value="RNA POLYMERASE SIGMA FACTOR HI_1459-RELATED"/>
    <property type="match status" value="1"/>
</dbReference>
<evidence type="ECO:0000259" key="7">
    <source>
        <dbReference type="Pfam" id="PF04542"/>
    </source>
</evidence>
<dbReference type="RefSeq" id="WP_187334087.1">
    <property type="nucleotide sequence ID" value="NZ_CP060490.1"/>
</dbReference>
<evidence type="ECO:0000256" key="6">
    <source>
        <dbReference type="SAM" id="MobiDB-lite"/>
    </source>
</evidence>
<evidence type="ECO:0000313" key="10">
    <source>
        <dbReference type="Proteomes" id="UP000515960"/>
    </source>
</evidence>
<evidence type="ECO:0000313" key="9">
    <source>
        <dbReference type="EMBL" id="QNL45659.1"/>
    </source>
</evidence>
<keyword evidence="3" id="KW-0731">Sigma factor</keyword>
<evidence type="ECO:0000259" key="8">
    <source>
        <dbReference type="Pfam" id="PF08281"/>
    </source>
</evidence>
<reference evidence="9 10" key="1">
    <citation type="submission" date="2020-08" db="EMBL/GenBank/DDBJ databases">
        <authorList>
            <person name="Liu C."/>
            <person name="Sun Q."/>
        </authorList>
    </citation>
    <scope>NUCLEOTIDE SEQUENCE [LARGE SCALE GENOMIC DNA]</scope>
    <source>
        <strain evidence="9 10">NSJ-62</strain>
    </source>
</reference>
<dbReference type="InterPro" id="IPR014284">
    <property type="entry name" value="RNA_pol_sigma-70_dom"/>
</dbReference>
<accession>A0A7G9B7X8</accession>
<dbReference type="SUPFAM" id="SSF88946">
    <property type="entry name" value="Sigma2 domain of RNA polymerase sigma factors"/>
    <property type="match status" value="1"/>
</dbReference>
<organism evidence="9 10">
    <name type="scientific">Oscillibacter hominis</name>
    <dbReference type="NCBI Taxonomy" id="2763056"/>
    <lineage>
        <taxon>Bacteria</taxon>
        <taxon>Bacillati</taxon>
        <taxon>Bacillota</taxon>
        <taxon>Clostridia</taxon>
        <taxon>Eubacteriales</taxon>
        <taxon>Oscillospiraceae</taxon>
        <taxon>Oscillibacter</taxon>
    </lineage>
</organism>
<feature type="region of interest" description="Disordered" evidence="6">
    <location>
        <begin position="88"/>
        <end position="107"/>
    </location>
</feature>
<proteinExistence type="inferred from homology"/>
<dbReference type="GO" id="GO:0006352">
    <property type="term" value="P:DNA-templated transcription initiation"/>
    <property type="evidence" value="ECO:0007669"/>
    <property type="project" value="InterPro"/>
</dbReference>
<dbReference type="InterPro" id="IPR013324">
    <property type="entry name" value="RNA_pol_sigma_r3/r4-like"/>
</dbReference>
<dbReference type="SUPFAM" id="SSF88659">
    <property type="entry name" value="Sigma3 and sigma4 domains of RNA polymerase sigma factors"/>
    <property type="match status" value="1"/>
</dbReference>
<dbReference type="InterPro" id="IPR007627">
    <property type="entry name" value="RNA_pol_sigma70_r2"/>
</dbReference>
<dbReference type="InterPro" id="IPR039425">
    <property type="entry name" value="RNA_pol_sigma-70-like"/>
</dbReference>
<evidence type="ECO:0000256" key="4">
    <source>
        <dbReference type="ARBA" id="ARBA00023125"/>
    </source>
</evidence>
<evidence type="ECO:0000256" key="2">
    <source>
        <dbReference type="ARBA" id="ARBA00023015"/>
    </source>
</evidence>
<dbReference type="KEGG" id="ohi:H8790_06570"/>
<dbReference type="GO" id="GO:0003677">
    <property type="term" value="F:DNA binding"/>
    <property type="evidence" value="ECO:0007669"/>
    <property type="project" value="UniProtKB-KW"/>
</dbReference>
<dbReference type="InterPro" id="IPR036388">
    <property type="entry name" value="WH-like_DNA-bd_sf"/>
</dbReference>
<dbReference type="Pfam" id="PF04542">
    <property type="entry name" value="Sigma70_r2"/>
    <property type="match status" value="1"/>
</dbReference>
<dbReference type="AlphaFoldDB" id="A0A7G9B7X8"/>
<protein>
    <submittedName>
        <fullName evidence="9">Sigma-70 family RNA polymerase sigma factor</fullName>
    </submittedName>
</protein>
<comment type="similarity">
    <text evidence="1">Belongs to the sigma-70 factor family. ECF subfamily.</text>
</comment>
<evidence type="ECO:0000256" key="5">
    <source>
        <dbReference type="ARBA" id="ARBA00023163"/>
    </source>
</evidence>
<sequence length="178" mass="20648">MEDASILELLRARQSEGLEQLLSRYSGLMHYVIGGILRHPQEVEDCYNEVCLCLWQKVDAYDPEKASLSTYLTAVSRNMALNRLKSLQRRSAHETEEEPSSASTPEDVLVRKEQLEQLKALIGRMDHKDRQLFYRKYYYMQPMAQIAAEMGLSLRAAEGRLYRLRKRLQEGLGGEDYE</sequence>
<dbReference type="InterPro" id="IPR013325">
    <property type="entry name" value="RNA_pol_sigma_r2"/>
</dbReference>
<evidence type="ECO:0000256" key="3">
    <source>
        <dbReference type="ARBA" id="ARBA00023082"/>
    </source>
</evidence>
<evidence type="ECO:0000256" key="1">
    <source>
        <dbReference type="ARBA" id="ARBA00010641"/>
    </source>
</evidence>
<dbReference type="EMBL" id="CP060490">
    <property type="protein sequence ID" value="QNL45659.1"/>
    <property type="molecule type" value="Genomic_DNA"/>
</dbReference>
<keyword evidence="5" id="KW-0804">Transcription</keyword>
<dbReference type="InterPro" id="IPR013249">
    <property type="entry name" value="RNA_pol_sigma70_r4_t2"/>
</dbReference>
<name>A0A7G9B7X8_9FIRM</name>
<dbReference type="GO" id="GO:0016987">
    <property type="term" value="F:sigma factor activity"/>
    <property type="evidence" value="ECO:0007669"/>
    <property type="project" value="UniProtKB-KW"/>
</dbReference>
<dbReference type="Proteomes" id="UP000515960">
    <property type="component" value="Chromosome"/>
</dbReference>
<gene>
    <name evidence="9" type="ORF">H8790_06570</name>
</gene>
<dbReference type="NCBIfam" id="TIGR02937">
    <property type="entry name" value="sigma70-ECF"/>
    <property type="match status" value="1"/>
</dbReference>
<dbReference type="PANTHER" id="PTHR43133">
    <property type="entry name" value="RNA POLYMERASE ECF-TYPE SIGMA FACTO"/>
    <property type="match status" value="1"/>
</dbReference>
<dbReference type="Gene3D" id="1.10.10.10">
    <property type="entry name" value="Winged helix-like DNA-binding domain superfamily/Winged helix DNA-binding domain"/>
    <property type="match status" value="1"/>
</dbReference>
<keyword evidence="10" id="KW-1185">Reference proteome</keyword>
<keyword evidence="4" id="KW-0238">DNA-binding</keyword>
<dbReference type="Pfam" id="PF08281">
    <property type="entry name" value="Sigma70_r4_2"/>
    <property type="match status" value="1"/>
</dbReference>
<feature type="domain" description="RNA polymerase sigma factor 70 region 4 type 2" evidence="8">
    <location>
        <begin position="116"/>
        <end position="168"/>
    </location>
</feature>
<keyword evidence="2" id="KW-0805">Transcription regulation</keyword>
<dbReference type="Gene3D" id="1.10.1740.10">
    <property type="match status" value="1"/>
</dbReference>